<evidence type="ECO:0000313" key="6">
    <source>
        <dbReference type="Proteomes" id="UP001652628"/>
    </source>
</evidence>
<keyword evidence="4" id="KW-0862">Zinc</keyword>
<keyword evidence="2" id="KW-0479">Metal-binding</keyword>
<dbReference type="PANTHER" id="PTHR46481">
    <property type="entry name" value="ZINC FINGER BED DOMAIN-CONTAINING PROTEIN 4"/>
    <property type="match status" value="1"/>
</dbReference>
<proteinExistence type="predicted"/>
<dbReference type="PANTHER" id="PTHR46481:SF10">
    <property type="entry name" value="ZINC FINGER BED DOMAIN-CONTAINING PROTEIN 39"/>
    <property type="match status" value="1"/>
</dbReference>
<evidence type="ECO:0000256" key="5">
    <source>
        <dbReference type="ARBA" id="ARBA00023242"/>
    </source>
</evidence>
<dbReference type="InterPro" id="IPR036236">
    <property type="entry name" value="Znf_C2H2_sf"/>
</dbReference>
<evidence type="ECO:0000256" key="2">
    <source>
        <dbReference type="ARBA" id="ARBA00022723"/>
    </source>
</evidence>
<dbReference type="SUPFAM" id="SSF140996">
    <property type="entry name" value="Hermes dimerisation domain"/>
    <property type="match status" value="1"/>
</dbReference>
<evidence type="ECO:0000313" key="7">
    <source>
        <dbReference type="RefSeq" id="XP_070855151.1"/>
    </source>
</evidence>
<dbReference type="Proteomes" id="UP001652628">
    <property type="component" value="Unplaced"/>
</dbReference>
<keyword evidence="3" id="KW-0863">Zinc-finger</keyword>
<dbReference type="GeneID" id="139354806"/>
<dbReference type="RefSeq" id="XP_070855151.1">
    <property type="nucleotide sequence ID" value="XM_070999050.1"/>
</dbReference>
<name>A0ABM4TYX2_DROSZ</name>
<organism evidence="6 7">
    <name type="scientific">Drosophila suzukii</name>
    <name type="common">Spotted-wing drosophila fruit fly</name>
    <dbReference type="NCBI Taxonomy" id="28584"/>
    <lineage>
        <taxon>Eukaryota</taxon>
        <taxon>Metazoa</taxon>
        <taxon>Ecdysozoa</taxon>
        <taxon>Arthropoda</taxon>
        <taxon>Hexapoda</taxon>
        <taxon>Insecta</taxon>
        <taxon>Pterygota</taxon>
        <taxon>Neoptera</taxon>
        <taxon>Endopterygota</taxon>
        <taxon>Diptera</taxon>
        <taxon>Brachycera</taxon>
        <taxon>Muscomorpha</taxon>
        <taxon>Ephydroidea</taxon>
        <taxon>Drosophilidae</taxon>
        <taxon>Drosophila</taxon>
        <taxon>Sophophora</taxon>
    </lineage>
</organism>
<evidence type="ECO:0000256" key="1">
    <source>
        <dbReference type="ARBA" id="ARBA00004123"/>
    </source>
</evidence>
<comment type="subcellular location">
    <subcellularLocation>
        <location evidence="1">Nucleus</location>
    </subcellularLocation>
</comment>
<accession>A0ABM4TYX2</accession>
<keyword evidence="6" id="KW-1185">Reference proteome</keyword>
<sequence length="202" mass="22898">MNIIFNYTDIKNCTAKCKLCERVIKTSGNSINLTSHLKNKNSDVFAKCAQKKLATNIEKVPTISESFKSTEAFKEDGYKSKEIADAIVYMICKDNIPVRCVEEEGFRGMLNKCVPHFKIPCRTKITTMIEDKYRQCVETVNAMLSAVPDVAFTCDAVTVPNSSRSFLTVTAHFVYKESLNTIRLNSTRMDQMLRNKKILTIL</sequence>
<keyword evidence="5" id="KW-0539">Nucleus</keyword>
<dbReference type="InterPro" id="IPR052035">
    <property type="entry name" value="ZnF_BED_domain_contain"/>
</dbReference>
<gene>
    <name evidence="7" type="primary">LOC139354806</name>
</gene>
<evidence type="ECO:0000256" key="4">
    <source>
        <dbReference type="ARBA" id="ARBA00022833"/>
    </source>
</evidence>
<evidence type="ECO:0000256" key="3">
    <source>
        <dbReference type="ARBA" id="ARBA00022771"/>
    </source>
</evidence>
<reference evidence="7" key="1">
    <citation type="submission" date="2025-08" db="UniProtKB">
        <authorList>
            <consortium name="RefSeq"/>
        </authorList>
    </citation>
    <scope>IDENTIFICATION</scope>
</reference>
<dbReference type="SUPFAM" id="SSF57667">
    <property type="entry name" value="beta-beta-alpha zinc fingers"/>
    <property type="match status" value="1"/>
</dbReference>
<protein>
    <submittedName>
        <fullName evidence="7">E3 SUMO-protein ligase ZBED1-like</fullName>
    </submittedName>
</protein>